<organism evidence="1 2">
    <name type="scientific">Bilophila wadsworthia (strain 3_1_6)</name>
    <dbReference type="NCBI Taxonomy" id="563192"/>
    <lineage>
        <taxon>Bacteria</taxon>
        <taxon>Pseudomonadati</taxon>
        <taxon>Thermodesulfobacteriota</taxon>
        <taxon>Desulfovibrionia</taxon>
        <taxon>Desulfovibrionales</taxon>
        <taxon>Desulfovibrionaceae</taxon>
        <taxon>Bilophila</taxon>
    </lineage>
</organism>
<dbReference type="SUPFAM" id="SSF51182">
    <property type="entry name" value="RmlC-like cupins"/>
    <property type="match status" value="1"/>
</dbReference>
<dbReference type="GeneID" id="78085410"/>
<dbReference type="AlphaFoldDB" id="E5Y7V3"/>
<sequence length="148" mass="16573">MESVINDVELLDLAVIPTDGGPVMHMMRPASPLFGEIGEVYFSEVEPGCVKAWKCHTRQTQRFAVPVGQLKIVLYDDRPESPTRGRIMEVLLGRPDNYALLQIPPRVWYGFTAAGGVPAVICNCPDIPHDPAEGLRKDFDSRDIPYHW</sequence>
<dbReference type="InterPro" id="IPR011051">
    <property type="entry name" value="RmlC_Cupin_sf"/>
</dbReference>
<dbReference type="STRING" id="563192.HMPREF0179_02268"/>
<accession>E5Y7V3</accession>
<dbReference type="EMBL" id="ADCP02000001">
    <property type="protein sequence ID" value="EFV43920.1"/>
    <property type="molecule type" value="Genomic_DNA"/>
</dbReference>
<reference evidence="1 2" key="2">
    <citation type="submission" date="2013-04" db="EMBL/GenBank/DDBJ databases">
        <title>The Genome Sequence of Bilophila wadsworthia 3_1_6.</title>
        <authorList>
            <consortium name="The Broad Institute Genomics Platform"/>
            <person name="Earl A."/>
            <person name="Ward D."/>
            <person name="Feldgarden M."/>
            <person name="Gevers D."/>
            <person name="Sibley C."/>
            <person name="Strauss J."/>
            <person name="Allen-Vercoe E."/>
            <person name="Walker B."/>
            <person name="Young S."/>
            <person name="Zeng Q."/>
            <person name="Gargeya S."/>
            <person name="Fitzgerald M."/>
            <person name="Haas B."/>
            <person name="Abouelleil A."/>
            <person name="Allen A.W."/>
            <person name="Alvarado L."/>
            <person name="Arachchi H.M."/>
            <person name="Berlin A.M."/>
            <person name="Chapman S.B."/>
            <person name="Gainer-Dewar J."/>
            <person name="Goldberg J."/>
            <person name="Griggs A."/>
            <person name="Gujja S."/>
            <person name="Hansen M."/>
            <person name="Howarth C."/>
            <person name="Imamovic A."/>
            <person name="Ireland A."/>
            <person name="Larimer J."/>
            <person name="McCowan C."/>
            <person name="Murphy C."/>
            <person name="Pearson M."/>
            <person name="Poon T.W."/>
            <person name="Priest M."/>
            <person name="Roberts A."/>
            <person name="Saif S."/>
            <person name="Shea T."/>
            <person name="Sisk P."/>
            <person name="Sykes S."/>
            <person name="Wortman J."/>
            <person name="Nusbaum C."/>
            <person name="Birren B."/>
        </authorList>
    </citation>
    <scope>NUCLEOTIDE SEQUENCE [LARGE SCALE GENOMIC DNA]</scope>
    <source>
        <strain evidence="1 2">3_1_6</strain>
    </source>
</reference>
<dbReference type="RefSeq" id="WP_005028087.1">
    <property type="nucleotide sequence ID" value="NZ_KE150238.1"/>
</dbReference>
<dbReference type="eggNOG" id="COG1898">
    <property type="taxonomic scope" value="Bacteria"/>
</dbReference>
<name>E5Y7V3_BILW3</name>
<proteinExistence type="predicted"/>
<dbReference type="InterPro" id="IPR014710">
    <property type="entry name" value="RmlC-like_jellyroll"/>
</dbReference>
<dbReference type="Proteomes" id="UP000006034">
    <property type="component" value="Unassembled WGS sequence"/>
</dbReference>
<comment type="caution">
    <text evidence="1">The sequence shown here is derived from an EMBL/GenBank/DDBJ whole genome shotgun (WGS) entry which is preliminary data.</text>
</comment>
<dbReference type="HOGENOM" id="CLU_090940_3_0_7"/>
<dbReference type="OrthoDB" id="9800680at2"/>
<keyword evidence="2" id="KW-1185">Reference proteome</keyword>
<protein>
    <submittedName>
        <fullName evidence="1">dTDP-4-dehydrorhamnose 3,5-epimerase</fullName>
    </submittedName>
</protein>
<reference evidence="1 2" key="1">
    <citation type="submission" date="2010-10" db="EMBL/GenBank/DDBJ databases">
        <authorList>
            <consortium name="The Broad Institute Genome Sequencing Platform"/>
            <person name="Ward D."/>
            <person name="Earl A."/>
            <person name="Feldgarden M."/>
            <person name="Young S.K."/>
            <person name="Gargeya S."/>
            <person name="Zeng Q."/>
            <person name="Alvarado L."/>
            <person name="Berlin A."/>
            <person name="Bochicchio J."/>
            <person name="Chapman S.B."/>
            <person name="Chen Z."/>
            <person name="Freedman E."/>
            <person name="Gellesch M."/>
            <person name="Goldberg J."/>
            <person name="Griggs A."/>
            <person name="Gujja S."/>
            <person name="Heilman E."/>
            <person name="Heiman D."/>
            <person name="Howarth C."/>
            <person name="Mehta T."/>
            <person name="Neiman D."/>
            <person name="Pearson M."/>
            <person name="Roberts A."/>
            <person name="Saif S."/>
            <person name="Shea T."/>
            <person name="Shenoy N."/>
            <person name="Sisk P."/>
            <person name="Stolte C."/>
            <person name="Sykes S."/>
            <person name="White J."/>
            <person name="Yandava C."/>
            <person name="Allen-Vercoe E."/>
            <person name="Sibley C."/>
            <person name="Ambrose C.E."/>
            <person name="Strauss J."/>
            <person name="Daigneault M."/>
            <person name="Haas B."/>
            <person name="Nusbaum C."/>
            <person name="Birren B."/>
        </authorList>
    </citation>
    <scope>NUCLEOTIDE SEQUENCE [LARGE SCALE GENOMIC DNA]</scope>
    <source>
        <strain evidence="1 2">3_1_6</strain>
    </source>
</reference>
<gene>
    <name evidence="1" type="ORF">HMPREF0179_02268</name>
</gene>
<evidence type="ECO:0000313" key="1">
    <source>
        <dbReference type="EMBL" id="EFV43920.1"/>
    </source>
</evidence>
<evidence type="ECO:0000313" key="2">
    <source>
        <dbReference type="Proteomes" id="UP000006034"/>
    </source>
</evidence>
<dbReference type="Gene3D" id="2.60.120.10">
    <property type="entry name" value="Jelly Rolls"/>
    <property type="match status" value="1"/>
</dbReference>